<dbReference type="PANTHER" id="PTHR21011:SF1">
    <property type="entry name" value="SMALL RIBOSOMAL SUBUNIT PROTEIN BS6M"/>
    <property type="match status" value="1"/>
</dbReference>
<dbReference type="OrthoDB" id="268530at2759"/>
<proteinExistence type="inferred from homology"/>
<dbReference type="Proteomes" id="UP000215335">
    <property type="component" value="Unassembled WGS sequence"/>
</dbReference>
<dbReference type="InterPro" id="IPR000529">
    <property type="entry name" value="Ribosomal_bS6"/>
</dbReference>
<evidence type="ECO:0000313" key="5">
    <source>
        <dbReference type="Proteomes" id="UP000215335"/>
    </source>
</evidence>
<protein>
    <recommendedName>
        <fullName evidence="2">Small ribosomal subunit protein bS6m</fullName>
    </recommendedName>
    <alternativeName>
        <fullName evidence="3">28S ribosomal protein S6, mitochondrial</fullName>
    </alternativeName>
</protein>
<dbReference type="InterPro" id="IPR035980">
    <property type="entry name" value="Ribosomal_bS6_sf"/>
</dbReference>
<dbReference type="GO" id="GO:0070181">
    <property type="term" value="F:small ribosomal subunit rRNA binding"/>
    <property type="evidence" value="ECO:0007669"/>
    <property type="project" value="TreeGrafter"/>
</dbReference>
<reference evidence="4 5" key="1">
    <citation type="journal article" date="2017" name="Curr. Biol.">
        <title>The Evolution of Venom by Co-option of Single-Copy Genes.</title>
        <authorList>
            <person name="Martinson E.O."/>
            <person name="Mrinalini"/>
            <person name="Kelkar Y.D."/>
            <person name="Chang C.H."/>
            <person name="Werren J.H."/>
        </authorList>
    </citation>
    <scope>NUCLEOTIDE SEQUENCE [LARGE SCALE GENOMIC DNA]</scope>
    <source>
        <strain evidence="4 5">Alberta</strain>
        <tissue evidence="4">Whole body</tissue>
    </source>
</reference>
<dbReference type="GO" id="GO:0006412">
    <property type="term" value="P:translation"/>
    <property type="evidence" value="ECO:0007669"/>
    <property type="project" value="InterPro"/>
</dbReference>
<dbReference type="AlphaFoldDB" id="A0A232EZF9"/>
<dbReference type="FunFam" id="3.30.70.60:FF:000014">
    <property type="entry name" value="28S ribosomal protein S6, mitochondrial"/>
    <property type="match status" value="1"/>
</dbReference>
<dbReference type="CDD" id="cd15465">
    <property type="entry name" value="bS6_mito"/>
    <property type="match status" value="1"/>
</dbReference>
<keyword evidence="5" id="KW-1185">Reference proteome</keyword>
<sequence>MPAYEMPLLLKIMTRPELVVTLKRTAESIFKNGGFIRKIDNLGKLATPYKMSANNETHKEANYFIIHFDIPPSKLAILNEECQRDIDIVKCKIYNKNEDKKIKCTLHEELLPPAYRPQVQQMLAIGAKQQARKDKIKHKFKFNTGLDYYPFQR</sequence>
<evidence type="ECO:0000256" key="3">
    <source>
        <dbReference type="ARBA" id="ARBA00035365"/>
    </source>
</evidence>
<dbReference type="STRING" id="543379.A0A232EZF9"/>
<gene>
    <name evidence="4" type="ORF">TSAR_014588</name>
</gene>
<dbReference type="Pfam" id="PF01250">
    <property type="entry name" value="Ribosomal_S6"/>
    <property type="match status" value="1"/>
</dbReference>
<evidence type="ECO:0000313" key="4">
    <source>
        <dbReference type="EMBL" id="OXU23886.1"/>
    </source>
</evidence>
<comment type="similarity">
    <text evidence="1">Belongs to the bacterial ribosomal protein bS6 family.</text>
</comment>
<dbReference type="SUPFAM" id="SSF54995">
    <property type="entry name" value="Ribosomal protein S6"/>
    <property type="match status" value="1"/>
</dbReference>
<comment type="caution">
    <text evidence="4">The sequence shown here is derived from an EMBL/GenBank/DDBJ whole genome shotgun (WGS) entry which is preliminary data.</text>
</comment>
<organism evidence="4 5">
    <name type="scientific">Trichomalopsis sarcophagae</name>
    <dbReference type="NCBI Taxonomy" id="543379"/>
    <lineage>
        <taxon>Eukaryota</taxon>
        <taxon>Metazoa</taxon>
        <taxon>Ecdysozoa</taxon>
        <taxon>Arthropoda</taxon>
        <taxon>Hexapoda</taxon>
        <taxon>Insecta</taxon>
        <taxon>Pterygota</taxon>
        <taxon>Neoptera</taxon>
        <taxon>Endopterygota</taxon>
        <taxon>Hymenoptera</taxon>
        <taxon>Apocrita</taxon>
        <taxon>Proctotrupomorpha</taxon>
        <taxon>Chalcidoidea</taxon>
        <taxon>Pteromalidae</taxon>
        <taxon>Pteromalinae</taxon>
        <taxon>Trichomalopsis</taxon>
    </lineage>
</organism>
<name>A0A232EZF9_9HYME</name>
<accession>A0A232EZF9</accession>
<dbReference type="Gene3D" id="3.30.70.60">
    <property type="match status" value="1"/>
</dbReference>
<dbReference type="InterPro" id="IPR014717">
    <property type="entry name" value="Transl_elong_EF1B/ribsomal_bS6"/>
</dbReference>
<dbReference type="GO" id="GO:0003735">
    <property type="term" value="F:structural constituent of ribosome"/>
    <property type="evidence" value="ECO:0007669"/>
    <property type="project" value="InterPro"/>
</dbReference>
<dbReference type="EMBL" id="NNAY01001464">
    <property type="protein sequence ID" value="OXU23886.1"/>
    <property type="molecule type" value="Genomic_DNA"/>
</dbReference>
<evidence type="ECO:0000256" key="2">
    <source>
        <dbReference type="ARBA" id="ARBA00035170"/>
    </source>
</evidence>
<dbReference type="PANTHER" id="PTHR21011">
    <property type="entry name" value="MITOCHONDRIAL 28S RIBOSOMAL PROTEIN S6"/>
    <property type="match status" value="1"/>
</dbReference>
<evidence type="ECO:0000256" key="1">
    <source>
        <dbReference type="ARBA" id="ARBA00009512"/>
    </source>
</evidence>
<dbReference type="GO" id="GO:0005763">
    <property type="term" value="C:mitochondrial small ribosomal subunit"/>
    <property type="evidence" value="ECO:0007669"/>
    <property type="project" value="TreeGrafter"/>
</dbReference>